<dbReference type="AlphaFoldDB" id="A0A1I8HGB4"/>
<organism evidence="2 3">
    <name type="scientific">Macrostomum lignano</name>
    <dbReference type="NCBI Taxonomy" id="282301"/>
    <lineage>
        <taxon>Eukaryota</taxon>
        <taxon>Metazoa</taxon>
        <taxon>Spiralia</taxon>
        <taxon>Lophotrochozoa</taxon>
        <taxon>Platyhelminthes</taxon>
        <taxon>Rhabditophora</taxon>
        <taxon>Macrostomorpha</taxon>
        <taxon>Macrostomida</taxon>
        <taxon>Macrostomidae</taxon>
        <taxon>Macrostomum</taxon>
    </lineage>
</organism>
<name>A0A1I8HGB4_9PLAT</name>
<reference evidence="3" key="1">
    <citation type="submission" date="2016-11" db="UniProtKB">
        <authorList>
            <consortium name="WormBaseParasite"/>
        </authorList>
    </citation>
    <scope>IDENTIFICATION</scope>
</reference>
<dbReference type="WBParaSite" id="maker-uti_cns_0006023-snap-gene-0.9-mRNA-1">
    <property type="protein sequence ID" value="maker-uti_cns_0006023-snap-gene-0.9-mRNA-1"/>
    <property type="gene ID" value="maker-uti_cns_0006023-snap-gene-0.9"/>
</dbReference>
<feature type="region of interest" description="Disordered" evidence="1">
    <location>
        <begin position="1"/>
        <end position="29"/>
    </location>
</feature>
<dbReference type="Proteomes" id="UP000095280">
    <property type="component" value="Unplaced"/>
</dbReference>
<sequence length="90" mass="10154">ILSRIPEARPGPESSFPGPTRARLWPSRSPPMSIKQVHQDISKTITGQVQELLFLYFLMHLSHDVEDHGEHNCFVHKLCMQCSSVAGSRT</sequence>
<evidence type="ECO:0000313" key="2">
    <source>
        <dbReference type="Proteomes" id="UP000095280"/>
    </source>
</evidence>
<accession>A0A1I8HGB4</accession>
<keyword evidence="2" id="KW-1185">Reference proteome</keyword>
<evidence type="ECO:0000256" key="1">
    <source>
        <dbReference type="SAM" id="MobiDB-lite"/>
    </source>
</evidence>
<proteinExistence type="predicted"/>
<evidence type="ECO:0000313" key="3">
    <source>
        <dbReference type="WBParaSite" id="maker-uti_cns_0006023-snap-gene-0.9-mRNA-1"/>
    </source>
</evidence>
<protein>
    <submittedName>
        <fullName evidence="3">UCH domain-containing protein</fullName>
    </submittedName>
</protein>